<evidence type="ECO:0000313" key="2">
    <source>
        <dbReference type="Proteomes" id="UP001182556"/>
    </source>
</evidence>
<keyword evidence="2" id="KW-1185">Reference proteome</keyword>
<evidence type="ECO:0000313" key="1">
    <source>
        <dbReference type="EMBL" id="KAK1922082.1"/>
    </source>
</evidence>
<reference evidence="1" key="1">
    <citation type="submission" date="2023-02" db="EMBL/GenBank/DDBJ databases">
        <title>Identification and recombinant expression of a fungal hydrolase from Papiliotrema laurentii that hydrolyzes apple cutin and clears colloidal polyester polyurethane.</title>
        <authorList>
            <consortium name="DOE Joint Genome Institute"/>
            <person name="Roman V.A."/>
            <person name="Bojanowski C."/>
            <person name="Crable B.R."/>
            <person name="Wagner D.N."/>
            <person name="Hung C.S."/>
            <person name="Nadeau L.J."/>
            <person name="Schratz L."/>
            <person name="Haridas S."/>
            <person name="Pangilinan J."/>
            <person name="Lipzen A."/>
            <person name="Na H."/>
            <person name="Yan M."/>
            <person name="Ng V."/>
            <person name="Grigoriev I.V."/>
            <person name="Spatafora J.W."/>
            <person name="Barlow D."/>
            <person name="Biffinger J."/>
            <person name="Kelley-Loughnane N."/>
            <person name="Varaljay V.A."/>
            <person name="Crookes-Goodson W.J."/>
        </authorList>
    </citation>
    <scope>NUCLEOTIDE SEQUENCE</scope>
    <source>
        <strain evidence="1">5307AH</strain>
    </source>
</reference>
<gene>
    <name evidence="1" type="ORF">DB88DRAFT_497065</name>
</gene>
<accession>A0AAD9CTY4</accession>
<organism evidence="1 2">
    <name type="scientific">Papiliotrema laurentii</name>
    <name type="common">Cryptococcus laurentii</name>
    <dbReference type="NCBI Taxonomy" id="5418"/>
    <lineage>
        <taxon>Eukaryota</taxon>
        <taxon>Fungi</taxon>
        <taxon>Dikarya</taxon>
        <taxon>Basidiomycota</taxon>
        <taxon>Agaricomycotina</taxon>
        <taxon>Tremellomycetes</taxon>
        <taxon>Tremellales</taxon>
        <taxon>Rhynchogastremaceae</taxon>
        <taxon>Papiliotrema</taxon>
    </lineage>
</organism>
<dbReference type="AlphaFoldDB" id="A0AAD9CTY4"/>
<proteinExistence type="predicted"/>
<comment type="caution">
    <text evidence="1">The sequence shown here is derived from an EMBL/GenBank/DDBJ whole genome shotgun (WGS) entry which is preliminary data.</text>
</comment>
<sequence length="406" mass="44348">MLPTPGSPSYIPSLLNHINSHDHLQSFSPDPILFSAILLDLIVDRGGLIVDLPRTTKVKEKRKVIQHLSAISTAVLGRTTRAISFDATVRPDQVGSLLLDHPEHPADVAADLKSHPQASISQTIIISGLEDLSGPSLLQLNDILVKRSLLVSPTEPARSPKVNLPPGLLLLWVRTAQVAPSPGWWLDHFVSSLALDPGALPAPPPRLATPPNPPIPPSYIDNLHTLLDFTHIHPPLAVHISNLFSATSSHPRLLPTLTGKAIRAFPLFVKAHRLLSAPFPLPPDWELALAVRDSRSGGEMGDKYGVGGGKGGVDTWARLAGEEPPPSVLTLQPVEEVGEDGWFATDENVRGVWNLCIRHRVRLRRPRGDIMWLMRHSAGEPLPVQDETKTRDHDVDTILDDILQRV</sequence>
<name>A0AAD9CTY4_PAPLA</name>
<protein>
    <submittedName>
        <fullName evidence="1">Uncharacterized protein</fullName>
    </submittedName>
</protein>
<dbReference type="EMBL" id="JAODAN010000009">
    <property type="protein sequence ID" value="KAK1922082.1"/>
    <property type="molecule type" value="Genomic_DNA"/>
</dbReference>
<dbReference type="Proteomes" id="UP001182556">
    <property type="component" value="Unassembled WGS sequence"/>
</dbReference>